<keyword evidence="1" id="KW-0067">ATP-binding</keyword>
<dbReference type="Proteomes" id="UP000673691">
    <property type="component" value="Unassembled WGS sequence"/>
</dbReference>
<dbReference type="InterPro" id="IPR027417">
    <property type="entry name" value="P-loop_NTPase"/>
</dbReference>
<evidence type="ECO:0000259" key="2">
    <source>
        <dbReference type="PROSITE" id="PS50067"/>
    </source>
</evidence>
<evidence type="ECO:0000313" key="3">
    <source>
        <dbReference type="EMBL" id="KAG5459432.1"/>
    </source>
</evidence>
<dbReference type="OrthoDB" id="3176171at2759"/>
<dbReference type="InterPro" id="IPR036961">
    <property type="entry name" value="Kinesin_motor_dom_sf"/>
</dbReference>
<name>A0A8H7ZU91_9FUNG</name>
<dbReference type="EMBL" id="JAEFCI010006855">
    <property type="protein sequence ID" value="KAG5459432.1"/>
    <property type="molecule type" value="Genomic_DNA"/>
</dbReference>
<feature type="domain" description="Kinesin motor" evidence="2">
    <location>
        <begin position="1"/>
        <end position="92"/>
    </location>
</feature>
<dbReference type="PANTHER" id="PTHR47969">
    <property type="entry name" value="CHROMOSOME-ASSOCIATED KINESIN KIF4A-RELATED"/>
    <property type="match status" value="1"/>
</dbReference>
<keyword evidence="1" id="KW-0505">Motor protein</keyword>
<dbReference type="AlphaFoldDB" id="A0A8H7ZU91"/>
<dbReference type="GO" id="GO:0008017">
    <property type="term" value="F:microtubule binding"/>
    <property type="evidence" value="ECO:0007669"/>
    <property type="project" value="InterPro"/>
</dbReference>
<feature type="binding site" evidence="1">
    <location>
        <begin position="12"/>
        <end position="19"/>
    </location>
    <ligand>
        <name>ATP</name>
        <dbReference type="ChEBI" id="CHEBI:30616"/>
    </ligand>
</feature>
<keyword evidence="1" id="KW-0547">Nucleotide-binding</keyword>
<dbReference type="GO" id="GO:0051231">
    <property type="term" value="P:spindle elongation"/>
    <property type="evidence" value="ECO:0007669"/>
    <property type="project" value="TreeGrafter"/>
</dbReference>
<organism evidence="3 4">
    <name type="scientific">Olpidium bornovanus</name>
    <dbReference type="NCBI Taxonomy" id="278681"/>
    <lineage>
        <taxon>Eukaryota</taxon>
        <taxon>Fungi</taxon>
        <taxon>Fungi incertae sedis</taxon>
        <taxon>Olpidiomycota</taxon>
        <taxon>Olpidiomycotina</taxon>
        <taxon>Olpidiomycetes</taxon>
        <taxon>Olpidiales</taxon>
        <taxon>Olpidiaceae</taxon>
        <taxon>Olpidium</taxon>
    </lineage>
</organism>
<dbReference type="PROSITE" id="PS50067">
    <property type="entry name" value="KINESIN_MOTOR_2"/>
    <property type="match status" value="1"/>
</dbReference>
<gene>
    <name evidence="3" type="ORF">BJ554DRAFT_165</name>
</gene>
<comment type="caution">
    <text evidence="3">The sequence shown here is derived from an EMBL/GenBank/DDBJ whole genome shotgun (WGS) entry which is preliminary data.</text>
</comment>
<evidence type="ECO:0000313" key="4">
    <source>
        <dbReference type="Proteomes" id="UP000673691"/>
    </source>
</evidence>
<proteinExistence type="inferred from homology"/>
<dbReference type="GO" id="GO:0005875">
    <property type="term" value="C:microtubule associated complex"/>
    <property type="evidence" value="ECO:0007669"/>
    <property type="project" value="TreeGrafter"/>
</dbReference>
<dbReference type="Pfam" id="PF00225">
    <property type="entry name" value="Kinesin"/>
    <property type="match status" value="1"/>
</dbReference>
<dbReference type="Gene3D" id="3.40.850.10">
    <property type="entry name" value="Kinesin motor domain"/>
    <property type="match status" value="1"/>
</dbReference>
<dbReference type="InterPro" id="IPR001752">
    <property type="entry name" value="Kinesin_motor_dom"/>
</dbReference>
<dbReference type="GO" id="GO:0007052">
    <property type="term" value="P:mitotic spindle organization"/>
    <property type="evidence" value="ECO:0007669"/>
    <property type="project" value="TreeGrafter"/>
</dbReference>
<dbReference type="InterPro" id="IPR027640">
    <property type="entry name" value="Kinesin-like_fam"/>
</dbReference>
<dbReference type="GO" id="GO:0005524">
    <property type="term" value="F:ATP binding"/>
    <property type="evidence" value="ECO:0007669"/>
    <property type="project" value="UniProtKB-UniRule"/>
</dbReference>
<dbReference type="PANTHER" id="PTHR47969:SF29">
    <property type="entry name" value="KINESIN-LIKE PROTEIN"/>
    <property type="match status" value="1"/>
</dbReference>
<sequence length="92" mass="10386">MNGYNGTLLAYGQTGSGKTHTLASADGLIPRIINRLLRRVAADTRHEYKVTFSFIQIYQDKIYDLLVPQAKQTVDLVLRENPQKGVYVENMS</sequence>
<evidence type="ECO:0000256" key="1">
    <source>
        <dbReference type="PROSITE-ProRule" id="PRU00283"/>
    </source>
</evidence>
<feature type="non-terminal residue" evidence="3">
    <location>
        <position position="92"/>
    </location>
</feature>
<protein>
    <submittedName>
        <fullName evidence="3">Kinesin heavy chain</fullName>
    </submittedName>
</protein>
<accession>A0A8H7ZU91</accession>
<comment type="similarity">
    <text evidence="1">Belongs to the TRAFAC class myosin-kinesin ATPase superfamily. Kinesin family.</text>
</comment>
<dbReference type="SUPFAM" id="SSF52540">
    <property type="entry name" value="P-loop containing nucleoside triphosphate hydrolases"/>
    <property type="match status" value="1"/>
</dbReference>
<reference evidence="3 4" key="1">
    <citation type="journal article" name="Sci. Rep.">
        <title>Genome-scale phylogenetic analyses confirm Olpidium as the closest living zoosporic fungus to the non-flagellated, terrestrial fungi.</title>
        <authorList>
            <person name="Chang Y."/>
            <person name="Rochon D."/>
            <person name="Sekimoto S."/>
            <person name="Wang Y."/>
            <person name="Chovatia M."/>
            <person name="Sandor L."/>
            <person name="Salamov A."/>
            <person name="Grigoriev I.V."/>
            <person name="Stajich J.E."/>
            <person name="Spatafora J.W."/>
        </authorList>
    </citation>
    <scope>NUCLEOTIDE SEQUENCE [LARGE SCALE GENOMIC DNA]</scope>
    <source>
        <strain evidence="3">S191</strain>
    </source>
</reference>
<keyword evidence="4" id="KW-1185">Reference proteome</keyword>
<dbReference type="GO" id="GO:0003777">
    <property type="term" value="F:microtubule motor activity"/>
    <property type="evidence" value="ECO:0007669"/>
    <property type="project" value="InterPro"/>
</dbReference>
<dbReference type="GO" id="GO:0007018">
    <property type="term" value="P:microtubule-based movement"/>
    <property type="evidence" value="ECO:0007669"/>
    <property type="project" value="InterPro"/>
</dbReference>